<feature type="non-terminal residue" evidence="2">
    <location>
        <position position="1"/>
    </location>
</feature>
<name>A0AAN5D3R1_9BILA</name>
<keyword evidence="3" id="KW-1185">Reference proteome</keyword>
<reference evidence="3" key="1">
    <citation type="submission" date="2022-10" db="EMBL/GenBank/DDBJ databases">
        <title>Genome assembly of Pristionchus species.</title>
        <authorList>
            <person name="Yoshida K."/>
            <person name="Sommer R.J."/>
        </authorList>
    </citation>
    <scope>NUCLEOTIDE SEQUENCE [LARGE SCALE GENOMIC DNA]</scope>
    <source>
        <strain evidence="3">RS5460</strain>
    </source>
</reference>
<keyword evidence="1" id="KW-0472">Membrane</keyword>
<evidence type="ECO:0000313" key="2">
    <source>
        <dbReference type="EMBL" id="GMR55132.1"/>
    </source>
</evidence>
<sequence>IPHANNILRFQYLSLWNGHDNIKSQAIIDWETSTRRTTYKFGQEWLDWKSSSCSHREQLEDGLQIGLLQTAQQLLRRLVAIDNLRPYSSRSDGQSGCLCGLSPCLLCAARLEDSEGTERRRGLLLRFLLFFLALFRLLIRLLLLLCFALPLPHSLLLSLLLVLLHQSEDVRGRDVHSHHRFHFLHIVGHRQRGVRVADECPRPGCSDPRLQQSLLHLHHQRDVLLN</sequence>
<comment type="caution">
    <text evidence="2">The sequence shown here is derived from an EMBL/GenBank/DDBJ whole genome shotgun (WGS) entry which is preliminary data.</text>
</comment>
<dbReference type="EMBL" id="BTRK01000005">
    <property type="protein sequence ID" value="GMR55132.1"/>
    <property type="molecule type" value="Genomic_DNA"/>
</dbReference>
<feature type="transmembrane region" description="Helical" evidence="1">
    <location>
        <begin position="123"/>
        <end position="141"/>
    </location>
</feature>
<keyword evidence="1" id="KW-1133">Transmembrane helix</keyword>
<protein>
    <submittedName>
        <fullName evidence="2">Uncharacterized protein</fullName>
    </submittedName>
</protein>
<organism evidence="2 3">
    <name type="scientific">Pristionchus mayeri</name>
    <dbReference type="NCBI Taxonomy" id="1317129"/>
    <lineage>
        <taxon>Eukaryota</taxon>
        <taxon>Metazoa</taxon>
        <taxon>Ecdysozoa</taxon>
        <taxon>Nematoda</taxon>
        <taxon>Chromadorea</taxon>
        <taxon>Rhabditida</taxon>
        <taxon>Rhabditina</taxon>
        <taxon>Diplogasteromorpha</taxon>
        <taxon>Diplogasteroidea</taxon>
        <taxon>Neodiplogasteridae</taxon>
        <taxon>Pristionchus</taxon>
    </lineage>
</organism>
<proteinExistence type="predicted"/>
<gene>
    <name evidence="2" type="ORF">PMAYCL1PPCAC_25328</name>
</gene>
<evidence type="ECO:0000313" key="3">
    <source>
        <dbReference type="Proteomes" id="UP001328107"/>
    </source>
</evidence>
<keyword evidence="1" id="KW-0812">Transmembrane</keyword>
<feature type="non-terminal residue" evidence="2">
    <location>
        <position position="226"/>
    </location>
</feature>
<evidence type="ECO:0000256" key="1">
    <source>
        <dbReference type="SAM" id="Phobius"/>
    </source>
</evidence>
<accession>A0AAN5D3R1</accession>
<dbReference type="AlphaFoldDB" id="A0AAN5D3R1"/>
<dbReference type="Proteomes" id="UP001328107">
    <property type="component" value="Unassembled WGS sequence"/>
</dbReference>